<dbReference type="Proteomes" id="UP000001849">
    <property type="component" value="Segment"/>
</dbReference>
<dbReference type="GeneID" id="6920845"/>
<feature type="compositionally biased region" description="Low complexity" evidence="1">
    <location>
        <begin position="154"/>
        <end position="165"/>
    </location>
</feature>
<feature type="region of interest" description="Disordered" evidence="1">
    <location>
        <begin position="337"/>
        <end position="369"/>
    </location>
</feature>
<evidence type="ECO:0000256" key="1">
    <source>
        <dbReference type="SAM" id="MobiDB-lite"/>
    </source>
</evidence>
<feature type="region of interest" description="Disordered" evidence="1">
    <location>
        <begin position="134"/>
        <end position="172"/>
    </location>
</feature>
<organism evidence="2 3">
    <name type="scientific">Mycobacterium phage Myrna</name>
    <dbReference type="NCBI Taxonomy" id="546805"/>
    <lineage>
        <taxon>Viruses</taxon>
        <taxon>Duplodnaviria</taxon>
        <taxon>Heunggongvirae</taxon>
        <taxon>Uroviricota</taxon>
        <taxon>Caudoviricetes</taxon>
        <taxon>Ceeclamvirinae</taxon>
        <taxon>Myrnavirus</taxon>
        <taxon>Myrnavirus myrna</taxon>
    </lineage>
</organism>
<sequence>MNPKLNTIGMGLMGTGWVSAQALMDAPPPVLDQVMVAAFGVWFTSMALEQRKKSDAADQTPTEVPVDWTDSAERLLEQLEEENTPKPTFFCATGDHIVDEVIWLEQIALGCKPCMLKLRDTLTKDRDITMRLWKGNPDGTLTQIPADPEKKPLPTKTSATTPAKTAARRRGPKEYIREHQDWTCTQCGRGFDTAQDGFYNTMTGFVCKRCAGTAIKGGKPVGGLTAHKAEQRVKSRVADGGPYTVDKVNVAAGEVVKASGGRTSIRIRGDVGPGALVKASGGNCRIIIDGDVYQNATVMASGGSGEIIVKGYIYDYAIVKASGGSCRVNHHGHAATAQVKASGGSATVSDLSGGRDEDAGPRDFTRYQAPGPIATTKRQWADAESFANNRGDDPLTRYLHEITAPSIQDQLNDVTQKRIKRNQEIAERNGQGDFIIPTCVECGLLDPENPVAGWTKNPPGYKCAVCLSGSTPDQAKRSYRKWRVQSRKDLPKSPQDRETYYVIDDNEVLTWFDGTWVRVLIPNRNTVDK</sequence>
<evidence type="ECO:0000313" key="2">
    <source>
        <dbReference type="EMBL" id="ACH62142.1"/>
    </source>
</evidence>
<proteinExistence type="predicted"/>
<dbReference type="KEGG" id="vg:6920845"/>
<reference evidence="2 3" key="1">
    <citation type="submission" date="2008-06" db="EMBL/GenBank/DDBJ databases">
        <authorList>
            <person name="Smith A.L."/>
            <person name="Paladin E.C."/>
            <person name="Jacobs-Sera D."/>
            <person name="Hendirx R.W."/>
            <person name="Hatfull G.F."/>
        </authorList>
    </citation>
    <scope>NUCLEOTIDE SEQUENCE [LARGE SCALE GENOMIC DNA]</scope>
</reference>
<evidence type="ECO:0000313" key="3">
    <source>
        <dbReference type="Proteomes" id="UP000001849"/>
    </source>
</evidence>
<gene>
    <name evidence="2" type="primary">141</name>
    <name evidence="2" type="ORF">MYRNA_141</name>
</gene>
<accession>B5LJE5</accession>
<feature type="compositionally biased region" description="Basic and acidic residues" evidence="1">
    <location>
        <begin position="353"/>
        <end position="365"/>
    </location>
</feature>
<dbReference type="RefSeq" id="YP_002225052.1">
    <property type="nucleotide sequence ID" value="NC_011273.1"/>
</dbReference>
<protein>
    <submittedName>
        <fullName evidence="2">Uncharacterized protein</fullName>
    </submittedName>
</protein>
<name>B5LJE5_9CAUD</name>
<keyword evidence="3" id="KW-1185">Reference proteome</keyword>
<dbReference type="EMBL" id="EU826466">
    <property type="protein sequence ID" value="ACH62142.1"/>
    <property type="molecule type" value="Genomic_DNA"/>
</dbReference>